<dbReference type="GeneID" id="80916008"/>
<evidence type="ECO:0000313" key="2">
    <source>
        <dbReference type="EMBL" id="KAJ4344734.1"/>
    </source>
</evidence>
<dbReference type="AlphaFoldDB" id="A0A9W8X995"/>
<dbReference type="SUPFAM" id="SSF54427">
    <property type="entry name" value="NTF2-like"/>
    <property type="match status" value="1"/>
</dbReference>
<comment type="caution">
    <text evidence="2">The sequence shown here is derived from an EMBL/GenBank/DDBJ whole genome shotgun (WGS) entry which is preliminary data.</text>
</comment>
<proteinExistence type="predicted"/>
<evidence type="ECO:0000313" key="3">
    <source>
        <dbReference type="Proteomes" id="UP001140513"/>
    </source>
</evidence>
<protein>
    <recommendedName>
        <fullName evidence="1">SnoaL-like domain-containing protein</fullName>
    </recommendedName>
</protein>
<dbReference type="OrthoDB" id="2148716at2759"/>
<reference evidence="2" key="1">
    <citation type="submission" date="2022-10" db="EMBL/GenBank/DDBJ databases">
        <title>Tapping the CABI collections for fungal endophytes: first genome assemblies for Collariella, Neodidymelliopsis, Ascochyta clinopodiicola, Didymella pomorum, Didymosphaeria variabile, Neocosmospora piperis and Neocucurbitaria cava.</title>
        <authorList>
            <person name="Hill R."/>
        </authorList>
    </citation>
    <scope>NUCLEOTIDE SEQUENCE</scope>
    <source>
        <strain evidence="2">IMI 356815</strain>
    </source>
</reference>
<organism evidence="2 3">
    <name type="scientific">Didymosphaeria variabile</name>
    <dbReference type="NCBI Taxonomy" id="1932322"/>
    <lineage>
        <taxon>Eukaryota</taxon>
        <taxon>Fungi</taxon>
        <taxon>Dikarya</taxon>
        <taxon>Ascomycota</taxon>
        <taxon>Pezizomycotina</taxon>
        <taxon>Dothideomycetes</taxon>
        <taxon>Pleosporomycetidae</taxon>
        <taxon>Pleosporales</taxon>
        <taxon>Massarineae</taxon>
        <taxon>Didymosphaeriaceae</taxon>
        <taxon>Didymosphaeria</taxon>
    </lineage>
</organism>
<dbReference type="RefSeq" id="XP_056065186.1">
    <property type="nucleotide sequence ID" value="XM_056221199.1"/>
</dbReference>
<accession>A0A9W8X995</accession>
<evidence type="ECO:0000259" key="1">
    <source>
        <dbReference type="Pfam" id="PF13577"/>
    </source>
</evidence>
<keyword evidence="3" id="KW-1185">Reference proteome</keyword>
<feature type="domain" description="SnoaL-like" evidence="1">
    <location>
        <begin position="9"/>
        <end position="149"/>
    </location>
</feature>
<dbReference type="InterPro" id="IPR037401">
    <property type="entry name" value="SnoaL-like"/>
</dbReference>
<dbReference type="InterPro" id="IPR032710">
    <property type="entry name" value="NTF2-like_dom_sf"/>
</dbReference>
<dbReference type="CDD" id="cd00531">
    <property type="entry name" value="NTF2_like"/>
    <property type="match status" value="1"/>
</dbReference>
<gene>
    <name evidence="2" type="ORF">N0V89_012478</name>
</gene>
<dbReference type="EMBL" id="JAPEUX010000010">
    <property type="protein sequence ID" value="KAJ4344734.1"/>
    <property type="molecule type" value="Genomic_DNA"/>
</dbReference>
<name>A0A9W8X995_9PLEO</name>
<dbReference type="Pfam" id="PF13577">
    <property type="entry name" value="SnoaL_4"/>
    <property type="match status" value="1"/>
</dbReference>
<dbReference type="Proteomes" id="UP001140513">
    <property type="component" value="Unassembled WGS sequence"/>
</dbReference>
<sequence>MATPVNPLDHLAIQNVLARYCEALDTKNWSLLQKVFVPDVQADYPFNRGLKGADAVADAIKNRLGPIRTHHSLTTCSVTFQPNKNSPSGKSATAVTYFVGCHFGQGPHEGKVLQAYGRYVDELEVQEVGPGGDYEGVQGASGVWRIRRREVGFTQRVGDEKIMKEF</sequence>
<dbReference type="Gene3D" id="3.10.450.50">
    <property type="match status" value="1"/>
</dbReference>